<protein>
    <recommendedName>
        <fullName evidence="6">Peptidase S1 domain-containing protein</fullName>
    </recommendedName>
</protein>
<dbReference type="PANTHER" id="PTHR24252:SF7">
    <property type="entry name" value="HYALIN"/>
    <property type="match status" value="1"/>
</dbReference>
<dbReference type="InterPro" id="IPR018114">
    <property type="entry name" value="TRYPSIN_HIS"/>
</dbReference>
<dbReference type="InterPro" id="IPR033116">
    <property type="entry name" value="TRYPSIN_SER"/>
</dbReference>
<dbReference type="EMBL" id="QUSZ01002489">
    <property type="protein sequence ID" value="RHY21993.1"/>
    <property type="molecule type" value="Genomic_DNA"/>
</dbReference>
<dbReference type="PANTHER" id="PTHR24252">
    <property type="entry name" value="ACROSIN-RELATED"/>
    <property type="match status" value="1"/>
</dbReference>
<evidence type="ECO:0000259" key="6">
    <source>
        <dbReference type="PROSITE" id="PS50240"/>
    </source>
</evidence>
<feature type="domain" description="Peptidase S1" evidence="6">
    <location>
        <begin position="22"/>
        <end position="247"/>
    </location>
</feature>
<keyword evidence="3" id="KW-0378">Hydrolase</keyword>
<dbReference type="InterPro" id="IPR009003">
    <property type="entry name" value="Peptidase_S1_PA"/>
</dbReference>
<feature type="compositionally biased region" description="Low complexity" evidence="4">
    <location>
        <begin position="251"/>
        <end position="281"/>
    </location>
</feature>
<dbReference type="InterPro" id="IPR001254">
    <property type="entry name" value="Trypsin_dom"/>
</dbReference>
<feature type="region of interest" description="Disordered" evidence="4">
    <location>
        <begin position="248"/>
        <end position="312"/>
    </location>
</feature>
<dbReference type="SUPFAM" id="SSF50494">
    <property type="entry name" value="Trypsin-like serine proteases"/>
    <property type="match status" value="1"/>
</dbReference>
<evidence type="ECO:0000256" key="4">
    <source>
        <dbReference type="SAM" id="MobiDB-lite"/>
    </source>
</evidence>
<proteinExistence type="predicted"/>
<sequence>MKFAALASIAALACAQDNSIAIVGGTETKVGAHRYLAGLKSSATSTSSCGGSLIAPNVILTAAHCTGSGLTTVVVGSHFLSGSSDGELAKVTKEIRHPKYVASTNANDVAILLLDRSITTIAPVAVSFDTVPAGVRTIVRGWGTTSSGGAQSQVLKEVAVDSWDNAKATAALSPYAVDNTMLAAGGLVGEDSCQGDSGGPLTIETNNNATVHLVGVVSWGLGCAQLNKPGVYGRLSSARAFIEPYLANSSPTATPAPTTTKAGTPAPTTTKAGTPAPTTTKRTTKRPTTKKPTTTRRPKFANDGFGDDEETN</sequence>
<keyword evidence="2" id="KW-1015">Disulfide bond</keyword>
<dbReference type="FunFam" id="2.40.10.10:FF:000002">
    <property type="entry name" value="Transmembrane protease serine"/>
    <property type="match status" value="1"/>
</dbReference>
<dbReference type="Pfam" id="PF00089">
    <property type="entry name" value="Trypsin"/>
    <property type="match status" value="1"/>
</dbReference>
<feature type="chain" id="PRO_5017299914" description="Peptidase S1 domain-containing protein" evidence="5">
    <location>
        <begin position="16"/>
        <end position="312"/>
    </location>
</feature>
<keyword evidence="1" id="KW-0843">Virulence</keyword>
<gene>
    <name evidence="7" type="ORF">DYB36_011644</name>
</gene>
<dbReference type="Proteomes" id="UP000265427">
    <property type="component" value="Unassembled WGS sequence"/>
</dbReference>
<keyword evidence="3" id="KW-0645">Protease</keyword>
<evidence type="ECO:0000313" key="7">
    <source>
        <dbReference type="EMBL" id="RHY21993.1"/>
    </source>
</evidence>
<name>A0A397BQK3_APHAT</name>
<dbReference type="InterPro" id="IPR043504">
    <property type="entry name" value="Peptidase_S1_PA_chymotrypsin"/>
</dbReference>
<dbReference type="PROSITE" id="PS00135">
    <property type="entry name" value="TRYPSIN_SER"/>
    <property type="match status" value="1"/>
</dbReference>
<dbReference type="SMART" id="SM00020">
    <property type="entry name" value="Tryp_SPc"/>
    <property type="match status" value="1"/>
</dbReference>
<organism evidence="7 8">
    <name type="scientific">Aphanomyces astaci</name>
    <name type="common">Crayfish plague agent</name>
    <dbReference type="NCBI Taxonomy" id="112090"/>
    <lineage>
        <taxon>Eukaryota</taxon>
        <taxon>Sar</taxon>
        <taxon>Stramenopiles</taxon>
        <taxon>Oomycota</taxon>
        <taxon>Saprolegniomycetes</taxon>
        <taxon>Saprolegniales</taxon>
        <taxon>Verrucalvaceae</taxon>
        <taxon>Aphanomyces</taxon>
    </lineage>
</organism>
<keyword evidence="5" id="KW-0732">Signal</keyword>
<dbReference type="InterPro" id="IPR001314">
    <property type="entry name" value="Peptidase_S1A"/>
</dbReference>
<evidence type="ECO:0000256" key="5">
    <source>
        <dbReference type="SAM" id="SignalP"/>
    </source>
</evidence>
<dbReference type="PRINTS" id="PR00722">
    <property type="entry name" value="CHYMOTRYPSIN"/>
</dbReference>
<evidence type="ECO:0000313" key="8">
    <source>
        <dbReference type="Proteomes" id="UP000265427"/>
    </source>
</evidence>
<dbReference type="PROSITE" id="PS50240">
    <property type="entry name" value="TRYPSIN_DOM"/>
    <property type="match status" value="1"/>
</dbReference>
<comment type="caution">
    <text evidence="7">The sequence shown here is derived from an EMBL/GenBank/DDBJ whole genome shotgun (WGS) entry which is preliminary data.</text>
</comment>
<accession>A0A397BQK3</accession>
<feature type="compositionally biased region" description="Basic residues" evidence="4">
    <location>
        <begin position="282"/>
        <end position="299"/>
    </location>
</feature>
<reference evidence="7 8" key="1">
    <citation type="submission" date="2018-08" db="EMBL/GenBank/DDBJ databases">
        <title>Aphanomyces genome sequencing and annotation.</title>
        <authorList>
            <person name="Minardi D."/>
            <person name="Oidtmann B."/>
            <person name="Van Der Giezen M."/>
            <person name="Studholme D.J."/>
        </authorList>
    </citation>
    <scope>NUCLEOTIDE SEQUENCE [LARGE SCALE GENOMIC DNA]</scope>
    <source>
        <strain evidence="7 8">Kv</strain>
    </source>
</reference>
<evidence type="ECO:0000256" key="1">
    <source>
        <dbReference type="ARBA" id="ARBA00023026"/>
    </source>
</evidence>
<keyword evidence="3" id="KW-0720">Serine protease</keyword>
<dbReference type="GO" id="GO:0004252">
    <property type="term" value="F:serine-type endopeptidase activity"/>
    <property type="evidence" value="ECO:0007669"/>
    <property type="project" value="InterPro"/>
</dbReference>
<evidence type="ECO:0000256" key="3">
    <source>
        <dbReference type="RuleBase" id="RU363034"/>
    </source>
</evidence>
<dbReference type="CDD" id="cd00190">
    <property type="entry name" value="Tryp_SPc"/>
    <property type="match status" value="1"/>
</dbReference>
<feature type="signal peptide" evidence="5">
    <location>
        <begin position="1"/>
        <end position="15"/>
    </location>
</feature>
<dbReference type="GO" id="GO:0006508">
    <property type="term" value="P:proteolysis"/>
    <property type="evidence" value="ECO:0007669"/>
    <property type="project" value="UniProtKB-KW"/>
</dbReference>
<evidence type="ECO:0000256" key="2">
    <source>
        <dbReference type="ARBA" id="ARBA00023157"/>
    </source>
</evidence>
<dbReference type="AlphaFoldDB" id="A0A397BQK3"/>
<dbReference type="VEuPathDB" id="FungiDB:H257_16292"/>
<dbReference type="PROSITE" id="PS00134">
    <property type="entry name" value="TRYPSIN_HIS"/>
    <property type="match status" value="1"/>
</dbReference>
<dbReference type="Gene3D" id="2.40.10.10">
    <property type="entry name" value="Trypsin-like serine proteases"/>
    <property type="match status" value="1"/>
</dbReference>